<reference evidence="1" key="1">
    <citation type="submission" date="2020-09" db="EMBL/GenBank/DDBJ databases">
        <title>A novel bacterium of genus Paenibacillus, isolated from South China Sea.</title>
        <authorList>
            <person name="Huang H."/>
            <person name="Mo K."/>
            <person name="Hu Y."/>
        </authorList>
    </citation>
    <scope>NUCLEOTIDE SEQUENCE</scope>
    <source>
        <strain evidence="1">IB182496</strain>
    </source>
</reference>
<proteinExistence type="predicted"/>
<sequence>MSVQVRLYEADEALRRVSWPDSAYGRYARAYLTPLLAHGSAHYVRNVRTRLLVAEVDGIPLPLTVNEAEYDNAYVCSPYTHYIRYARQELHAYVNRPLAAVLSPVLGGVGALLRLSGFDRVVQVNNWLLSTNLYPRLSLRQHAALLDVLRQTMPKHAIVCRSLTAALNPDAIRAVRDSGGLLVPSRQVYLLRTDREPLADAKARWLLKRDGALAAAHGYEPAGPGELTAADIPRIVELYELLYLDKYSHCNPAFTPAMIAAALQDGILELHGYRREGRLDAVLGFYERNSVMTTPLFGYDTQLPRELGLYRMLSERLIRLAQARGCLLHESSGAAQFKRNRGAVAELEYTGLCAAHLPLGRRLGWRALERLLGGIGVPLLRKYKL</sequence>
<comment type="caution">
    <text evidence="1">The sequence shown here is derived from an EMBL/GenBank/DDBJ whole genome shotgun (WGS) entry which is preliminary data.</text>
</comment>
<dbReference type="EMBL" id="JACXIZ010000041">
    <property type="protein sequence ID" value="MBD2847610.1"/>
    <property type="molecule type" value="Genomic_DNA"/>
</dbReference>
<dbReference type="RefSeq" id="WP_190920716.1">
    <property type="nucleotide sequence ID" value="NZ_JACXIZ010000041.1"/>
</dbReference>
<dbReference type="SUPFAM" id="SSF55729">
    <property type="entry name" value="Acyl-CoA N-acyltransferases (Nat)"/>
    <property type="match status" value="1"/>
</dbReference>
<protein>
    <submittedName>
        <fullName evidence="1">GNAT family N-acetyltransferase</fullName>
    </submittedName>
</protein>
<dbReference type="AlphaFoldDB" id="A0A927BXM1"/>
<gene>
    <name evidence="1" type="ORF">IDH44_20665</name>
</gene>
<dbReference type="InterPro" id="IPR016181">
    <property type="entry name" value="Acyl_CoA_acyltransferase"/>
</dbReference>
<accession>A0A927BXM1</accession>
<name>A0A927BXM1_9BACL</name>
<evidence type="ECO:0000313" key="2">
    <source>
        <dbReference type="Proteomes" id="UP000621560"/>
    </source>
</evidence>
<organism evidence="1 2">
    <name type="scientific">Paenibacillus sabuli</name>
    <dbReference type="NCBI Taxonomy" id="2772509"/>
    <lineage>
        <taxon>Bacteria</taxon>
        <taxon>Bacillati</taxon>
        <taxon>Bacillota</taxon>
        <taxon>Bacilli</taxon>
        <taxon>Bacillales</taxon>
        <taxon>Paenibacillaceae</taxon>
        <taxon>Paenibacillus</taxon>
    </lineage>
</organism>
<evidence type="ECO:0000313" key="1">
    <source>
        <dbReference type="EMBL" id="MBD2847610.1"/>
    </source>
</evidence>
<keyword evidence="2" id="KW-1185">Reference proteome</keyword>
<dbReference type="Proteomes" id="UP000621560">
    <property type="component" value="Unassembled WGS sequence"/>
</dbReference>